<keyword evidence="3" id="KW-1185">Reference proteome</keyword>
<feature type="region of interest" description="Disordered" evidence="1">
    <location>
        <begin position="1"/>
        <end position="40"/>
    </location>
</feature>
<sequence length="255" mass="29484">MTVNHPRSGAPCNISPRGGINDNEEAHARSPCSSHHMSRPVLTGLPMTSWMIQRRNGPIEKVHVVLIETKNRAFWSKNSTRRVWRKKKDEYNPKNTIPTVKHEVLEWPSQSPNLNPIENLWRELKVRIATSDQPRNLKYLKKEGHLTSPDVKRRKSAQAKRTLFSSTQSAVSITESEEDDNDEMEEEEEEEAEQEGERGEQAKHCWRREHYRRQPWCCEKSLSSKSPVGPSMERYIRIGLHQGRVERASVRSCAG</sequence>
<dbReference type="Gene3D" id="3.30.420.10">
    <property type="entry name" value="Ribonuclease H-like superfamily/Ribonuclease H"/>
    <property type="match status" value="1"/>
</dbReference>
<evidence type="ECO:0008006" key="4">
    <source>
        <dbReference type="Google" id="ProtNLM"/>
    </source>
</evidence>
<reference evidence="2 3" key="1">
    <citation type="submission" date="2021-04" db="EMBL/GenBank/DDBJ databases">
        <authorList>
            <person name="De Guttry C."/>
            <person name="Zahm M."/>
            <person name="Klopp C."/>
            <person name="Cabau C."/>
            <person name="Louis A."/>
            <person name="Berthelot C."/>
            <person name="Parey E."/>
            <person name="Roest Crollius H."/>
            <person name="Montfort J."/>
            <person name="Robinson-Rechavi M."/>
            <person name="Bucao C."/>
            <person name="Bouchez O."/>
            <person name="Gislard M."/>
            <person name="Lluch J."/>
            <person name="Milhes M."/>
            <person name="Lampietro C."/>
            <person name="Lopez Roques C."/>
            <person name="Donnadieu C."/>
            <person name="Braasch I."/>
            <person name="Desvignes T."/>
            <person name="Postlethwait J."/>
            <person name="Bobe J."/>
            <person name="Wedekind C."/>
            <person name="Guiguen Y."/>
        </authorList>
    </citation>
    <scope>NUCLEOTIDE SEQUENCE [LARGE SCALE GENOMIC DNA]</scope>
    <source>
        <strain evidence="2">Cs_M1</strain>
        <tissue evidence="2">Blood</tissue>
    </source>
</reference>
<dbReference type="Proteomes" id="UP001356427">
    <property type="component" value="Unassembled WGS sequence"/>
</dbReference>
<organism evidence="2 3">
    <name type="scientific">Coregonus suidteri</name>
    <dbReference type="NCBI Taxonomy" id="861788"/>
    <lineage>
        <taxon>Eukaryota</taxon>
        <taxon>Metazoa</taxon>
        <taxon>Chordata</taxon>
        <taxon>Craniata</taxon>
        <taxon>Vertebrata</taxon>
        <taxon>Euteleostomi</taxon>
        <taxon>Actinopterygii</taxon>
        <taxon>Neopterygii</taxon>
        <taxon>Teleostei</taxon>
        <taxon>Protacanthopterygii</taxon>
        <taxon>Salmoniformes</taxon>
        <taxon>Salmonidae</taxon>
        <taxon>Coregoninae</taxon>
        <taxon>Coregonus</taxon>
    </lineage>
</organism>
<dbReference type="GO" id="GO:0003676">
    <property type="term" value="F:nucleic acid binding"/>
    <property type="evidence" value="ECO:0007669"/>
    <property type="project" value="InterPro"/>
</dbReference>
<dbReference type="EMBL" id="JAGTTL010000015">
    <property type="protein sequence ID" value="KAK6311415.1"/>
    <property type="molecule type" value="Genomic_DNA"/>
</dbReference>
<dbReference type="AlphaFoldDB" id="A0AAN8LHH5"/>
<accession>A0AAN8LHH5</accession>
<feature type="compositionally biased region" description="Acidic residues" evidence="1">
    <location>
        <begin position="175"/>
        <end position="194"/>
    </location>
</feature>
<evidence type="ECO:0000256" key="1">
    <source>
        <dbReference type="SAM" id="MobiDB-lite"/>
    </source>
</evidence>
<protein>
    <recommendedName>
        <fullName evidence="4">Tc1-like transposase DDE domain-containing protein</fullName>
    </recommendedName>
</protein>
<proteinExistence type="predicted"/>
<evidence type="ECO:0000313" key="2">
    <source>
        <dbReference type="EMBL" id="KAK6311415.1"/>
    </source>
</evidence>
<gene>
    <name evidence="2" type="ORF">J4Q44_G00170790</name>
</gene>
<comment type="caution">
    <text evidence="2">The sequence shown here is derived from an EMBL/GenBank/DDBJ whole genome shotgun (WGS) entry which is preliminary data.</text>
</comment>
<feature type="compositionally biased region" description="Polar residues" evidence="1">
    <location>
        <begin position="163"/>
        <end position="174"/>
    </location>
</feature>
<evidence type="ECO:0000313" key="3">
    <source>
        <dbReference type="Proteomes" id="UP001356427"/>
    </source>
</evidence>
<name>A0AAN8LHH5_9TELE</name>
<dbReference type="InterPro" id="IPR036397">
    <property type="entry name" value="RNaseH_sf"/>
</dbReference>
<feature type="region of interest" description="Disordered" evidence="1">
    <location>
        <begin position="139"/>
        <end position="203"/>
    </location>
</feature>